<dbReference type="SUPFAM" id="SSF53474">
    <property type="entry name" value="alpha/beta-Hydrolases"/>
    <property type="match status" value="1"/>
</dbReference>
<sequence length="812" mass="91959">MSTEDSLDWLCSRFAQYDIVEEIEEEDNDSKEVDLSFCLIGKVLSSRVIPHGDIVHPIQHPWGLRGSLSCKPLDNNLALFVFTSRVDKKRVQQSSPWMVEHNHLLVLIDASDDLKISKLDFSCCSFWVQIHDLPLGLRTAGFAEKVGNNLGRFLSVDRDAEGSVIGRFLRIKVELDVTKPLRPIIKAKYKGNPFLAEVKYERLPEYCFFCGIIGHSVPGYEERIMKDVPETGPWKCGISLRPHATSNPFPQRLLKPRTCRRTPSVKAHLPEDSTNPTKNAKHCLQIEEMDSNDQSSAVSKKLKINSNALSNTIDASAPKKSPLLVFLSETKCRSSAFDLLKYRLGMDCLVVDAIGNSGGLALLWRKDIPVTLCSLSRNHIDIDVTLFDVRMCITCVYGEPDTSLRPVAWSRVKSLRDDCRIPWLCIGDFNEVLSQDKFKGLRPRPARQINDFRSFLDHHLLHAQFDRTPAQLSSMQRKRRFWFKALWVKSEDCAKDIFSVTKIADLDLQQALGRIRHKVSTGMSSRLTDRMKKHYSGKLIEILKFYTDWHFVPSAVPRQEKITLKNRHNEKLVGVLHDSGSVDIVVLCHGFRSSKDYKMMVNIAAALENKGISAFRFDFAGNGESEGTFQYGNYWREVEDVRSVVEYFIGANRRIAAILGHSKGGNIVLLYASKYHDISTVVNVSGRYKLDRGIAERLGNSFLEKIKKEGYIDIKSGGDSYRVTEESLTDRLNTNMHEACLQIDKECRVLTVHGSADEIIPAEDAMEFAKNIPNHTLHIIEGADHGYNSHQAELISIVLPFIEEGLQQSKIH</sequence>
<organism evidence="5 6">
    <name type="scientific">Oldenlandia corymbosa var. corymbosa</name>
    <dbReference type="NCBI Taxonomy" id="529605"/>
    <lineage>
        <taxon>Eukaryota</taxon>
        <taxon>Viridiplantae</taxon>
        <taxon>Streptophyta</taxon>
        <taxon>Embryophyta</taxon>
        <taxon>Tracheophyta</taxon>
        <taxon>Spermatophyta</taxon>
        <taxon>Magnoliopsida</taxon>
        <taxon>eudicotyledons</taxon>
        <taxon>Gunneridae</taxon>
        <taxon>Pentapetalae</taxon>
        <taxon>asterids</taxon>
        <taxon>lamiids</taxon>
        <taxon>Gentianales</taxon>
        <taxon>Rubiaceae</taxon>
        <taxon>Rubioideae</taxon>
        <taxon>Spermacoceae</taxon>
        <taxon>Hedyotis-Oldenlandia complex</taxon>
        <taxon>Oldenlandia</taxon>
    </lineage>
</organism>
<dbReference type="PANTHER" id="PTHR42886:SF53">
    <property type="entry name" value="ALPHA_BETA-HYDROLASES SUPERFAMILY PROTEIN"/>
    <property type="match status" value="1"/>
</dbReference>
<feature type="domain" description="Serine aminopeptidase S33" evidence="2">
    <location>
        <begin position="584"/>
        <end position="696"/>
    </location>
</feature>
<dbReference type="SUPFAM" id="SSF56219">
    <property type="entry name" value="DNase I-like"/>
    <property type="match status" value="1"/>
</dbReference>
<feature type="domain" description="DUF4283" evidence="3">
    <location>
        <begin position="34"/>
        <end position="106"/>
    </location>
</feature>
<accession>A0AAV1D0R0</accession>
<dbReference type="Gene3D" id="3.60.10.10">
    <property type="entry name" value="Endonuclease/exonuclease/phosphatase"/>
    <property type="match status" value="1"/>
</dbReference>
<proteinExistence type="predicted"/>
<dbReference type="PANTHER" id="PTHR42886">
    <property type="entry name" value="RE40534P-RELATED"/>
    <property type="match status" value="1"/>
</dbReference>
<feature type="domain" description="Zinc knuckle CX2CX4HX4C" evidence="4">
    <location>
        <begin position="175"/>
        <end position="217"/>
    </location>
</feature>
<dbReference type="InterPro" id="IPR025836">
    <property type="entry name" value="Zn_knuckle_CX2CX4HX4C"/>
</dbReference>
<evidence type="ECO:0000259" key="3">
    <source>
        <dbReference type="Pfam" id="PF14111"/>
    </source>
</evidence>
<evidence type="ECO:0000259" key="2">
    <source>
        <dbReference type="Pfam" id="PF12146"/>
    </source>
</evidence>
<reference evidence="5" key="1">
    <citation type="submission" date="2023-03" db="EMBL/GenBank/DDBJ databases">
        <authorList>
            <person name="Julca I."/>
        </authorList>
    </citation>
    <scope>NUCLEOTIDE SEQUENCE</scope>
</reference>
<dbReference type="Pfam" id="PF12146">
    <property type="entry name" value="Hydrolase_4"/>
    <property type="match status" value="1"/>
</dbReference>
<dbReference type="InterPro" id="IPR025558">
    <property type="entry name" value="DUF4283"/>
</dbReference>
<dbReference type="EMBL" id="OX459120">
    <property type="protein sequence ID" value="CAI9100599.1"/>
    <property type="molecule type" value="Genomic_DNA"/>
</dbReference>
<dbReference type="Gene3D" id="3.40.50.1820">
    <property type="entry name" value="alpha/beta hydrolase"/>
    <property type="match status" value="1"/>
</dbReference>
<dbReference type="InterPro" id="IPR022742">
    <property type="entry name" value="Hydrolase_4"/>
</dbReference>
<evidence type="ECO:0000259" key="1">
    <source>
        <dbReference type="Pfam" id="PF03372"/>
    </source>
</evidence>
<feature type="domain" description="Endonuclease/exonuclease/phosphatase" evidence="1">
    <location>
        <begin position="321"/>
        <end position="462"/>
    </location>
</feature>
<dbReference type="AlphaFoldDB" id="A0AAV1D0R0"/>
<evidence type="ECO:0000313" key="5">
    <source>
        <dbReference type="EMBL" id="CAI9100599.1"/>
    </source>
</evidence>
<dbReference type="GO" id="GO:0005829">
    <property type="term" value="C:cytosol"/>
    <property type="evidence" value="ECO:0007669"/>
    <property type="project" value="TreeGrafter"/>
</dbReference>
<dbReference type="Pfam" id="PF03372">
    <property type="entry name" value="Exo_endo_phos"/>
    <property type="match status" value="1"/>
</dbReference>
<protein>
    <submittedName>
        <fullName evidence="5">OLC1v1037728C1</fullName>
    </submittedName>
</protein>
<evidence type="ECO:0000259" key="4">
    <source>
        <dbReference type="Pfam" id="PF14392"/>
    </source>
</evidence>
<dbReference type="Pfam" id="PF14392">
    <property type="entry name" value="zf-CCHC_4"/>
    <property type="match status" value="1"/>
</dbReference>
<dbReference type="Pfam" id="PF14111">
    <property type="entry name" value="DUF4283"/>
    <property type="match status" value="1"/>
</dbReference>
<gene>
    <name evidence="5" type="ORF">OLC1_LOCUS10389</name>
</gene>
<name>A0AAV1D0R0_OLDCO</name>
<dbReference type="Proteomes" id="UP001161247">
    <property type="component" value="Chromosome 3"/>
</dbReference>
<dbReference type="InterPro" id="IPR036691">
    <property type="entry name" value="Endo/exonu/phosph_ase_sf"/>
</dbReference>
<keyword evidence="6" id="KW-1185">Reference proteome</keyword>
<evidence type="ECO:0000313" key="6">
    <source>
        <dbReference type="Proteomes" id="UP001161247"/>
    </source>
</evidence>
<dbReference type="InterPro" id="IPR029058">
    <property type="entry name" value="AB_hydrolase_fold"/>
</dbReference>
<dbReference type="GO" id="GO:0003824">
    <property type="term" value="F:catalytic activity"/>
    <property type="evidence" value="ECO:0007669"/>
    <property type="project" value="InterPro"/>
</dbReference>
<dbReference type="FunFam" id="3.40.50.1820:FF:000170">
    <property type="entry name" value="Alpha/beta-Hydrolases superfamily protein"/>
    <property type="match status" value="1"/>
</dbReference>
<dbReference type="InterPro" id="IPR005135">
    <property type="entry name" value="Endo/exonuclease/phosphatase"/>
</dbReference>